<keyword evidence="3" id="KW-1185">Reference proteome</keyword>
<feature type="coiled-coil region" evidence="1">
    <location>
        <begin position="9"/>
        <end position="43"/>
    </location>
</feature>
<feature type="coiled-coil region" evidence="1">
    <location>
        <begin position="72"/>
        <end position="99"/>
    </location>
</feature>
<sequence length="147" mass="17285">MKTKFTQFLRIKKEALNEAERAILVVNREIEQMQEEIASILREIASIAIPSSGAYADFLKIQAIKKAHIDELEFKKLDLAHLREKRQRMQEQLKLLSLEHEKAKYLDKLEIQKMLALQKRQEELQMDEVSLLLYNTRNGSSQFKEEA</sequence>
<evidence type="ECO:0000256" key="1">
    <source>
        <dbReference type="SAM" id="Coils"/>
    </source>
</evidence>
<dbReference type="KEGG" id="wsu:WS2055"/>
<reference evidence="2 3" key="1">
    <citation type="journal article" date="2003" name="Proc. Natl. Acad. Sci. U.S.A.">
        <title>Complete genome sequence and analysis of Wolinella succinogenes.</title>
        <authorList>
            <person name="Baar C."/>
            <person name="Eppinger M."/>
            <person name="Raddatz G."/>
            <person name="Simon JM."/>
            <person name="Lanz C."/>
            <person name="Klimmek O."/>
            <person name="Nandakumar R."/>
            <person name="Gross R."/>
            <person name="Rosinus A."/>
            <person name="Keller H."/>
            <person name="Jagtap P."/>
            <person name="Linke B."/>
            <person name="Meyer F."/>
            <person name="Lederer H."/>
            <person name="Schuster S.C."/>
        </authorList>
    </citation>
    <scope>NUCLEOTIDE SEQUENCE [LARGE SCALE GENOMIC DNA]</scope>
    <source>
        <strain evidence="3">ATCC 29543 / DSM 1740 / CCUG 13145 / JCM 31913 / LMG 7466 / NCTC 11488 / FDC 602W</strain>
    </source>
</reference>
<dbReference type="eggNOG" id="ENOG50319NT">
    <property type="taxonomic scope" value="Bacteria"/>
</dbReference>
<proteinExistence type="predicted"/>
<accession>Q7MQS1</accession>
<protein>
    <submittedName>
        <fullName evidence="2">Uncharacterized protein</fullName>
    </submittedName>
</protein>
<evidence type="ECO:0000313" key="3">
    <source>
        <dbReference type="Proteomes" id="UP000000422"/>
    </source>
</evidence>
<organism evidence="3">
    <name type="scientific">Wolinella succinogenes (strain ATCC 29543 / DSM 1740 / CCUG 13145 / JCM 31913 / LMG 7466 / NCTC 11488 / FDC 602W)</name>
    <name type="common">Vibrio succinogenes</name>
    <dbReference type="NCBI Taxonomy" id="273121"/>
    <lineage>
        <taxon>Bacteria</taxon>
        <taxon>Pseudomonadati</taxon>
        <taxon>Campylobacterota</taxon>
        <taxon>Epsilonproteobacteria</taxon>
        <taxon>Campylobacterales</taxon>
        <taxon>Helicobacteraceae</taxon>
        <taxon>Wolinella</taxon>
    </lineage>
</organism>
<gene>
    <name evidence="2" type="ordered locus">WS2055</name>
</gene>
<dbReference type="HOGENOM" id="CLU_147930_0_0_7"/>
<dbReference type="InterPro" id="IPR012823">
    <property type="entry name" value="Flagell_FliJ"/>
</dbReference>
<keyword evidence="1" id="KW-0175">Coiled coil</keyword>
<dbReference type="GO" id="GO:0009288">
    <property type="term" value="C:bacterial-type flagellum"/>
    <property type="evidence" value="ECO:0007669"/>
    <property type="project" value="InterPro"/>
</dbReference>
<dbReference type="RefSeq" id="WP_011139837.1">
    <property type="nucleotide sequence ID" value="NC_005090.1"/>
</dbReference>
<dbReference type="GO" id="GO:0071973">
    <property type="term" value="P:bacterial-type flagellum-dependent cell motility"/>
    <property type="evidence" value="ECO:0007669"/>
    <property type="project" value="InterPro"/>
</dbReference>
<dbReference type="Pfam" id="PF02050">
    <property type="entry name" value="FliJ"/>
    <property type="match status" value="1"/>
</dbReference>
<name>Q7MQS1_WOLSU</name>
<dbReference type="Proteomes" id="UP000000422">
    <property type="component" value="Chromosome"/>
</dbReference>
<evidence type="ECO:0000313" key="2">
    <source>
        <dbReference type="EMBL" id="CAE11055.1"/>
    </source>
</evidence>
<dbReference type="EMBL" id="BX571662">
    <property type="protein sequence ID" value="CAE11055.1"/>
    <property type="molecule type" value="Genomic_DNA"/>
</dbReference>
<dbReference type="STRING" id="273121.WS2055"/>
<dbReference type="AlphaFoldDB" id="Q7MQS1"/>